<evidence type="ECO:0000256" key="1">
    <source>
        <dbReference type="SAM" id="Phobius"/>
    </source>
</evidence>
<reference evidence="2 3" key="1">
    <citation type="submission" date="2015-11" db="EMBL/GenBank/DDBJ databases">
        <title>Genomic analysis of 38 Legionella species identifies large and diverse effector repertoires.</title>
        <authorList>
            <person name="Burstein D."/>
            <person name="Amaro F."/>
            <person name="Zusman T."/>
            <person name="Lifshitz Z."/>
            <person name="Cohen O."/>
            <person name="Gilbert J.A."/>
            <person name="Pupko T."/>
            <person name="Shuman H.A."/>
            <person name="Segal G."/>
        </authorList>
    </citation>
    <scope>NUCLEOTIDE SEQUENCE [LARGE SCALE GENOMIC DNA]</scope>
    <source>
        <strain evidence="2 3">ATCC 43878</strain>
    </source>
</reference>
<keyword evidence="1" id="KW-1133">Transmembrane helix</keyword>
<evidence type="ECO:0000313" key="2">
    <source>
        <dbReference type="EMBL" id="KTC81267.1"/>
    </source>
</evidence>
<feature type="transmembrane region" description="Helical" evidence="1">
    <location>
        <begin position="102"/>
        <end position="125"/>
    </location>
</feature>
<gene>
    <name evidence="2" type="ORF">Lbru_1787</name>
</gene>
<feature type="transmembrane region" description="Helical" evidence="1">
    <location>
        <begin position="225"/>
        <end position="249"/>
    </location>
</feature>
<proteinExistence type="predicted"/>
<dbReference type="STRING" id="29422.Lbru_1787"/>
<name>A0A0W0SCQ1_9GAMM</name>
<keyword evidence="3" id="KW-1185">Reference proteome</keyword>
<feature type="transmembrane region" description="Helical" evidence="1">
    <location>
        <begin position="77"/>
        <end position="96"/>
    </location>
</feature>
<feature type="transmembrane region" description="Helical" evidence="1">
    <location>
        <begin position="34"/>
        <end position="57"/>
    </location>
</feature>
<dbReference type="AlphaFoldDB" id="A0A0W0SCQ1"/>
<keyword evidence="1" id="KW-0812">Transmembrane</keyword>
<sequence length="253" mass="28911">MNAPGRMMALGLILLMMMTWLGFTVHVSPRFAGSLWGGVIGISGSVLMLVPLFYLFIKRIPILKHWVTQYVSMNTLLSWHIYAGIIGPILVLIHTGHKFQSVLGIALTGMTLIVTISGFVGRYLLSFIADEVREKKELLSGLQNQYQRVAQEMQTNPDLKKTLTRFHYMRARFASWLFNENVLTGENTAPASLRALRLVEAIAELEYAIQFHEQFKRAFRTWLKLHIVIALVLYGLLALHVWSGIYFGLRWFQ</sequence>
<dbReference type="PATRIC" id="fig|29422.6.peg.1901"/>
<evidence type="ECO:0008006" key="4">
    <source>
        <dbReference type="Google" id="ProtNLM"/>
    </source>
</evidence>
<keyword evidence="1" id="KW-0472">Membrane</keyword>
<dbReference type="Proteomes" id="UP000054742">
    <property type="component" value="Unassembled WGS sequence"/>
</dbReference>
<dbReference type="RefSeq" id="WP_010652835.1">
    <property type="nucleotide sequence ID" value="NZ_CAAAHU010000002.1"/>
</dbReference>
<protein>
    <recommendedName>
        <fullName evidence="4">Ferric reductase like transmembrane component</fullName>
    </recommendedName>
</protein>
<organism evidence="2 3">
    <name type="scientific">Legionella brunensis</name>
    <dbReference type="NCBI Taxonomy" id="29422"/>
    <lineage>
        <taxon>Bacteria</taxon>
        <taxon>Pseudomonadati</taxon>
        <taxon>Pseudomonadota</taxon>
        <taxon>Gammaproteobacteria</taxon>
        <taxon>Legionellales</taxon>
        <taxon>Legionellaceae</taxon>
        <taxon>Legionella</taxon>
    </lineage>
</organism>
<accession>A0A0W0SCQ1</accession>
<evidence type="ECO:0000313" key="3">
    <source>
        <dbReference type="Proteomes" id="UP000054742"/>
    </source>
</evidence>
<dbReference type="EMBL" id="LNXV01000029">
    <property type="protein sequence ID" value="KTC81267.1"/>
    <property type="molecule type" value="Genomic_DNA"/>
</dbReference>
<dbReference type="OrthoDB" id="128751at2"/>
<comment type="caution">
    <text evidence="2">The sequence shown here is derived from an EMBL/GenBank/DDBJ whole genome shotgun (WGS) entry which is preliminary data.</text>
</comment>